<evidence type="ECO:0000313" key="1">
    <source>
        <dbReference type="EMBL" id="KAF7826164.1"/>
    </source>
</evidence>
<accession>A0A834TQZ8</accession>
<protein>
    <submittedName>
        <fullName evidence="1">Uncharacterized protein</fullName>
    </submittedName>
</protein>
<dbReference type="Proteomes" id="UP000634136">
    <property type="component" value="Unassembled WGS sequence"/>
</dbReference>
<evidence type="ECO:0000313" key="2">
    <source>
        <dbReference type="Proteomes" id="UP000634136"/>
    </source>
</evidence>
<gene>
    <name evidence="1" type="ORF">G2W53_017328</name>
</gene>
<name>A0A834TQZ8_9FABA</name>
<proteinExistence type="predicted"/>
<keyword evidence="2" id="KW-1185">Reference proteome</keyword>
<organism evidence="1 2">
    <name type="scientific">Senna tora</name>
    <dbReference type="NCBI Taxonomy" id="362788"/>
    <lineage>
        <taxon>Eukaryota</taxon>
        <taxon>Viridiplantae</taxon>
        <taxon>Streptophyta</taxon>
        <taxon>Embryophyta</taxon>
        <taxon>Tracheophyta</taxon>
        <taxon>Spermatophyta</taxon>
        <taxon>Magnoliopsida</taxon>
        <taxon>eudicotyledons</taxon>
        <taxon>Gunneridae</taxon>
        <taxon>Pentapetalae</taxon>
        <taxon>rosids</taxon>
        <taxon>fabids</taxon>
        <taxon>Fabales</taxon>
        <taxon>Fabaceae</taxon>
        <taxon>Caesalpinioideae</taxon>
        <taxon>Cassia clade</taxon>
        <taxon>Senna</taxon>
    </lineage>
</organism>
<sequence length="48" mass="5448">MEASVSEAEISKRWLFVPPQRLPVCCTLRHEYGKEGESCLIELRGIAD</sequence>
<dbReference type="EMBL" id="JAAIUW010000006">
    <property type="protein sequence ID" value="KAF7826164.1"/>
    <property type="molecule type" value="Genomic_DNA"/>
</dbReference>
<reference evidence="1" key="1">
    <citation type="submission" date="2020-09" db="EMBL/GenBank/DDBJ databases">
        <title>Genome-Enabled Discovery of Anthraquinone Biosynthesis in Senna tora.</title>
        <authorList>
            <person name="Kang S.-H."/>
            <person name="Pandey R.P."/>
            <person name="Lee C.-M."/>
            <person name="Sim J.-S."/>
            <person name="Jeong J.-T."/>
            <person name="Choi B.-S."/>
            <person name="Jung M."/>
            <person name="Ginzburg D."/>
            <person name="Zhao K."/>
            <person name="Won S.Y."/>
            <person name="Oh T.-J."/>
            <person name="Yu Y."/>
            <person name="Kim N.-H."/>
            <person name="Lee O.R."/>
            <person name="Lee T.-H."/>
            <person name="Bashyal P."/>
            <person name="Kim T.-S."/>
            <person name="Lee W.-H."/>
            <person name="Kawkins C."/>
            <person name="Kim C.-K."/>
            <person name="Kim J.S."/>
            <person name="Ahn B.O."/>
            <person name="Rhee S.Y."/>
            <person name="Sohng J.K."/>
        </authorList>
    </citation>
    <scope>NUCLEOTIDE SEQUENCE</scope>
    <source>
        <tissue evidence="1">Leaf</tissue>
    </source>
</reference>
<comment type="caution">
    <text evidence="1">The sequence shown here is derived from an EMBL/GenBank/DDBJ whole genome shotgun (WGS) entry which is preliminary data.</text>
</comment>
<dbReference type="AlphaFoldDB" id="A0A834TQZ8"/>